<dbReference type="GeneID" id="9063949"/>
<dbReference type="RefSeq" id="XP_002785023.1">
    <property type="nucleotide sequence ID" value="XM_002784977.1"/>
</dbReference>
<sequence length="106" mass="10747">MSANIDNTSFSSTTATVQENTASSEPGEHDARPRQSPQTGGVPGGISTGSASKEEDHHQQQQQQQIGSGVGPADLSPNSTTVPNSTPGNATFNTTATPTMAAPSLP</sequence>
<name>C5KFC5_PERM5</name>
<feature type="compositionally biased region" description="Polar residues" evidence="1">
    <location>
        <begin position="1"/>
        <end position="24"/>
    </location>
</feature>
<proteinExistence type="predicted"/>
<gene>
    <name evidence="2" type="ORF">Pmar_PMAR025185</name>
</gene>
<dbReference type="AlphaFoldDB" id="C5KFC5"/>
<accession>C5KFC5</accession>
<feature type="compositionally biased region" description="Polar residues" evidence="1">
    <location>
        <begin position="76"/>
        <end position="98"/>
    </location>
</feature>
<keyword evidence="3" id="KW-1185">Reference proteome</keyword>
<dbReference type="InParanoid" id="C5KFC5"/>
<organism evidence="3">
    <name type="scientific">Perkinsus marinus (strain ATCC 50983 / TXsc)</name>
    <dbReference type="NCBI Taxonomy" id="423536"/>
    <lineage>
        <taxon>Eukaryota</taxon>
        <taxon>Sar</taxon>
        <taxon>Alveolata</taxon>
        <taxon>Perkinsozoa</taxon>
        <taxon>Perkinsea</taxon>
        <taxon>Perkinsida</taxon>
        <taxon>Perkinsidae</taxon>
        <taxon>Perkinsus</taxon>
    </lineage>
</organism>
<dbReference type="EMBL" id="GG672719">
    <property type="protein sequence ID" value="EER16819.1"/>
    <property type="molecule type" value="Genomic_DNA"/>
</dbReference>
<reference evidence="2 3" key="1">
    <citation type="submission" date="2008-07" db="EMBL/GenBank/DDBJ databases">
        <authorList>
            <person name="El-Sayed N."/>
            <person name="Caler E."/>
            <person name="Inman J."/>
            <person name="Amedeo P."/>
            <person name="Hass B."/>
            <person name="Wortman J."/>
        </authorList>
    </citation>
    <scope>NUCLEOTIDE SEQUENCE [LARGE SCALE GENOMIC DNA]</scope>
    <source>
        <strain evidence="3">ATCC 50983 / TXsc</strain>
    </source>
</reference>
<evidence type="ECO:0000256" key="1">
    <source>
        <dbReference type="SAM" id="MobiDB-lite"/>
    </source>
</evidence>
<evidence type="ECO:0000313" key="2">
    <source>
        <dbReference type="EMBL" id="EER16819.1"/>
    </source>
</evidence>
<evidence type="ECO:0000313" key="3">
    <source>
        <dbReference type="Proteomes" id="UP000007800"/>
    </source>
</evidence>
<protein>
    <submittedName>
        <fullName evidence="2">Uncharacterized protein</fullName>
    </submittedName>
</protein>
<dbReference type="Proteomes" id="UP000007800">
    <property type="component" value="Unassembled WGS sequence"/>
</dbReference>
<feature type="non-terminal residue" evidence="2">
    <location>
        <position position="106"/>
    </location>
</feature>
<feature type="region of interest" description="Disordered" evidence="1">
    <location>
        <begin position="1"/>
        <end position="106"/>
    </location>
</feature>